<sequence>MARDGQKDRPKDGRRDGRKDNAKTISLRLWRRITISRMTTRPPQLSSVEFVQGQETGDDRTHCTLGD</sequence>
<organism evidence="2 3">
    <name type="scientific">Dreissena polymorpha</name>
    <name type="common">Zebra mussel</name>
    <name type="synonym">Mytilus polymorpha</name>
    <dbReference type="NCBI Taxonomy" id="45954"/>
    <lineage>
        <taxon>Eukaryota</taxon>
        <taxon>Metazoa</taxon>
        <taxon>Spiralia</taxon>
        <taxon>Lophotrochozoa</taxon>
        <taxon>Mollusca</taxon>
        <taxon>Bivalvia</taxon>
        <taxon>Autobranchia</taxon>
        <taxon>Heteroconchia</taxon>
        <taxon>Euheterodonta</taxon>
        <taxon>Imparidentia</taxon>
        <taxon>Neoheterodontei</taxon>
        <taxon>Myida</taxon>
        <taxon>Dreissenoidea</taxon>
        <taxon>Dreissenidae</taxon>
        <taxon>Dreissena</taxon>
    </lineage>
</organism>
<keyword evidence="3" id="KW-1185">Reference proteome</keyword>
<name>A0A9D4R7L1_DREPO</name>
<dbReference type="AlphaFoldDB" id="A0A9D4R7L1"/>
<reference evidence="2" key="2">
    <citation type="submission" date="2020-11" db="EMBL/GenBank/DDBJ databases">
        <authorList>
            <person name="McCartney M.A."/>
            <person name="Auch B."/>
            <person name="Kono T."/>
            <person name="Mallez S."/>
            <person name="Becker A."/>
            <person name="Gohl D.M."/>
            <person name="Silverstein K.A.T."/>
            <person name="Koren S."/>
            <person name="Bechman K.B."/>
            <person name="Herman A."/>
            <person name="Abrahante J.E."/>
            <person name="Garbe J."/>
        </authorList>
    </citation>
    <scope>NUCLEOTIDE SEQUENCE</scope>
    <source>
        <strain evidence="2">Duluth1</strain>
        <tissue evidence="2">Whole animal</tissue>
    </source>
</reference>
<protein>
    <submittedName>
        <fullName evidence="2">Uncharacterized protein</fullName>
    </submittedName>
</protein>
<gene>
    <name evidence="2" type="ORF">DPMN_099824</name>
</gene>
<proteinExistence type="predicted"/>
<feature type="region of interest" description="Disordered" evidence="1">
    <location>
        <begin position="1"/>
        <end position="23"/>
    </location>
</feature>
<evidence type="ECO:0000313" key="3">
    <source>
        <dbReference type="Proteomes" id="UP000828390"/>
    </source>
</evidence>
<comment type="caution">
    <text evidence="2">The sequence shown here is derived from an EMBL/GenBank/DDBJ whole genome shotgun (WGS) entry which is preliminary data.</text>
</comment>
<feature type="compositionally biased region" description="Basic and acidic residues" evidence="1">
    <location>
        <begin position="1"/>
        <end position="22"/>
    </location>
</feature>
<evidence type="ECO:0000313" key="2">
    <source>
        <dbReference type="EMBL" id="KAH3857218.1"/>
    </source>
</evidence>
<evidence type="ECO:0000256" key="1">
    <source>
        <dbReference type="SAM" id="MobiDB-lite"/>
    </source>
</evidence>
<dbReference type="Proteomes" id="UP000828390">
    <property type="component" value="Unassembled WGS sequence"/>
</dbReference>
<dbReference type="EMBL" id="JAIWYP010000003">
    <property type="protein sequence ID" value="KAH3857218.1"/>
    <property type="molecule type" value="Genomic_DNA"/>
</dbReference>
<accession>A0A9D4R7L1</accession>
<reference evidence="2" key="1">
    <citation type="journal article" date="2019" name="bioRxiv">
        <title>The Genome of the Zebra Mussel, Dreissena polymorpha: A Resource for Invasive Species Research.</title>
        <authorList>
            <person name="McCartney M.A."/>
            <person name="Auch B."/>
            <person name="Kono T."/>
            <person name="Mallez S."/>
            <person name="Zhang Y."/>
            <person name="Obille A."/>
            <person name="Becker A."/>
            <person name="Abrahante J.E."/>
            <person name="Garbe J."/>
            <person name="Badalamenti J.P."/>
            <person name="Herman A."/>
            <person name="Mangelson H."/>
            <person name="Liachko I."/>
            <person name="Sullivan S."/>
            <person name="Sone E.D."/>
            <person name="Koren S."/>
            <person name="Silverstein K.A.T."/>
            <person name="Beckman K.B."/>
            <person name="Gohl D.M."/>
        </authorList>
    </citation>
    <scope>NUCLEOTIDE SEQUENCE</scope>
    <source>
        <strain evidence="2">Duluth1</strain>
        <tissue evidence="2">Whole animal</tissue>
    </source>
</reference>